<gene>
    <name evidence="1" type="ORF">MAXJ12_33529</name>
</gene>
<protein>
    <submittedName>
        <fullName evidence="1">Uncharacterized protein</fullName>
    </submittedName>
</protein>
<reference evidence="1 2" key="1">
    <citation type="journal article" date="2012" name="J. Bacteriol.">
        <title>Draft Genome Sequence of Mesorhizobium alhagi CCNWXJ12-2T, a Novel Salt-Resistant Species Isolated from the Desert of Northwestern China.</title>
        <authorList>
            <person name="Zhou M."/>
            <person name="Chen W."/>
            <person name="Chen H."/>
            <person name="Wei G."/>
        </authorList>
    </citation>
    <scope>NUCLEOTIDE SEQUENCE [LARGE SCALE GENOMIC DNA]</scope>
    <source>
        <strain evidence="1 2">CCNWXJ12-2</strain>
    </source>
</reference>
<evidence type="ECO:0000313" key="1">
    <source>
        <dbReference type="EMBL" id="EHK52802.1"/>
    </source>
</evidence>
<accession>H0I2K0</accession>
<dbReference type="AlphaFoldDB" id="H0I2K0"/>
<organism evidence="1 2">
    <name type="scientific">Mesorhizobium alhagi CCNWXJ12-2</name>
    <dbReference type="NCBI Taxonomy" id="1107882"/>
    <lineage>
        <taxon>Bacteria</taxon>
        <taxon>Pseudomonadati</taxon>
        <taxon>Pseudomonadota</taxon>
        <taxon>Alphaproteobacteria</taxon>
        <taxon>Hyphomicrobiales</taxon>
        <taxon>Phyllobacteriaceae</taxon>
        <taxon>Allomesorhizobium</taxon>
    </lineage>
</organism>
<name>H0I2K0_9HYPH</name>
<sequence length="66" mass="7362">MAKEGLLYTSQAFLQIGPDRRHAVMRATLRELEITLTDGALSMFQRLVAPCWLFCGCAESSFPQLA</sequence>
<keyword evidence="2" id="KW-1185">Reference proteome</keyword>
<dbReference type="EMBL" id="AHAM01000301">
    <property type="protein sequence ID" value="EHK52802.1"/>
    <property type="molecule type" value="Genomic_DNA"/>
</dbReference>
<proteinExistence type="predicted"/>
<evidence type="ECO:0000313" key="2">
    <source>
        <dbReference type="Proteomes" id="UP000003250"/>
    </source>
</evidence>
<dbReference type="Proteomes" id="UP000003250">
    <property type="component" value="Unassembled WGS sequence"/>
</dbReference>